<name>A0A6L2NGS3_TANCI</name>
<feature type="compositionally biased region" description="Acidic residues" evidence="1">
    <location>
        <begin position="271"/>
        <end position="285"/>
    </location>
</feature>
<organism evidence="2">
    <name type="scientific">Tanacetum cinerariifolium</name>
    <name type="common">Dalmatian daisy</name>
    <name type="synonym">Chrysanthemum cinerariifolium</name>
    <dbReference type="NCBI Taxonomy" id="118510"/>
    <lineage>
        <taxon>Eukaryota</taxon>
        <taxon>Viridiplantae</taxon>
        <taxon>Streptophyta</taxon>
        <taxon>Embryophyta</taxon>
        <taxon>Tracheophyta</taxon>
        <taxon>Spermatophyta</taxon>
        <taxon>Magnoliopsida</taxon>
        <taxon>eudicotyledons</taxon>
        <taxon>Gunneridae</taxon>
        <taxon>Pentapetalae</taxon>
        <taxon>asterids</taxon>
        <taxon>campanulids</taxon>
        <taxon>Asterales</taxon>
        <taxon>Asteraceae</taxon>
        <taxon>Asteroideae</taxon>
        <taxon>Anthemideae</taxon>
        <taxon>Anthemidinae</taxon>
        <taxon>Tanacetum</taxon>
    </lineage>
</organism>
<feature type="region of interest" description="Disordered" evidence="1">
    <location>
        <begin position="236"/>
        <end position="285"/>
    </location>
</feature>
<dbReference type="AlphaFoldDB" id="A0A6L2NGS3"/>
<accession>A0A6L2NGS3</accession>
<feature type="compositionally biased region" description="Basic and acidic residues" evidence="1">
    <location>
        <begin position="248"/>
        <end position="270"/>
    </location>
</feature>
<protein>
    <submittedName>
        <fullName evidence="2">MAK10-like protein</fullName>
    </submittedName>
</protein>
<proteinExistence type="predicted"/>
<reference evidence="2" key="1">
    <citation type="journal article" date="2019" name="Sci. Rep.">
        <title>Draft genome of Tanacetum cinerariifolium, the natural source of mosquito coil.</title>
        <authorList>
            <person name="Yamashiro T."/>
            <person name="Shiraishi A."/>
            <person name="Satake H."/>
            <person name="Nakayama K."/>
        </authorList>
    </citation>
    <scope>NUCLEOTIDE SEQUENCE</scope>
</reference>
<comment type="caution">
    <text evidence="2">The sequence shown here is derived from an EMBL/GenBank/DDBJ whole genome shotgun (WGS) entry which is preliminary data.</text>
</comment>
<sequence>MGGSYYPIPCSILSTGRTVKLCNDIMMFQQHHRESPSEAWIRFKDLLQKVPHHAINLWLQAQIFYDHVNPVTRRTIDQSVDGKLRDLNPKESQAILEDLSLYDNESWNDPRDFAKPVKAIALPQDVSSTSDRRLIELENQVQRLMEAHLTPTRPTHVNKITTPCEICSGIPMVPKSIAAISHDEREELKKKGIKSPSKLLSPQYLSPASIKELNKNPSAPNCVHFVNSIVILSTKNDTDEDDTSSTSIHEHKLDDMMKGSEEKKEQSKEEDGIETDMEVEEVIEE</sequence>
<evidence type="ECO:0000256" key="1">
    <source>
        <dbReference type="SAM" id="MobiDB-lite"/>
    </source>
</evidence>
<evidence type="ECO:0000313" key="2">
    <source>
        <dbReference type="EMBL" id="GEU85448.1"/>
    </source>
</evidence>
<gene>
    <name evidence="2" type="ORF">Tci_057426</name>
</gene>
<dbReference type="EMBL" id="BKCJ010009111">
    <property type="protein sequence ID" value="GEU85448.1"/>
    <property type="molecule type" value="Genomic_DNA"/>
</dbReference>